<dbReference type="Proteomes" id="UP000468766">
    <property type="component" value="Unassembled WGS sequence"/>
</dbReference>
<dbReference type="UniPathway" id="UPA00061">
    <property type="reaction ID" value="UER00516"/>
</dbReference>
<dbReference type="InterPro" id="IPR003200">
    <property type="entry name" value="Nict_dMeBzImd_PRibTrfase"/>
</dbReference>
<evidence type="ECO:0000256" key="11">
    <source>
        <dbReference type="HAMAP-Rule" id="MF_00230"/>
    </source>
</evidence>
<dbReference type="InterPro" id="IPR017846">
    <property type="entry name" value="Nict_dMeBzImd_PRibTrfase_bact"/>
</dbReference>
<comment type="catalytic activity">
    <reaction evidence="10 11">
        <text>5,6-dimethylbenzimidazole + nicotinate beta-D-ribonucleotide = alpha-ribazole 5'-phosphate + nicotinate + H(+)</text>
        <dbReference type="Rhea" id="RHEA:11196"/>
        <dbReference type="ChEBI" id="CHEBI:15378"/>
        <dbReference type="ChEBI" id="CHEBI:15890"/>
        <dbReference type="ChEBI" id="CHEBI:32544"/>
        <dbReference type="ChEBI" id="CHEBI:57502"/>
        <dbReference type="ChEBI" id="CHEBI:57918"/>
        <dbReference type="EC" id="2.4.2.21"/>
    </reaction>
</comment>
<evidence type="ECO:0000256" key="4">
    <source>
        <dbReference type="ARBA" id="ARBA00011991"/>
    </source>
</evidence>
<evidence type="ECO:0000256" key="7">
    <source>
        <dbReference type="ARBA" id="ARBA00022676"/>
    </source>
</evidence>
<organism evidence="12 13">
    <name type="scientific">Heliorestis acidaminivorans</name>
    <dbReference type="NCBI Taxonomy" id="553427"/>
    <lineage>
        <taxon>Bacteria</taxon>
        <taxon>Bacillati</taxon>
        <taxon>Bacillota</taxon>
        <taxon>Clostridia</taxon>
        <taxon>Eubacteriales</taxon>
        <taxon>Heliobacteriaceae</taxon>
        <taxon>Heliorestis</taxon>
    </lineage>
</organism>
<evidence type="ECO:0000256" key="1">
    <source>
        <dbReference type="ARBA" id="ARBA00002197"/>
    </source>
</evidence>
<protein>
    <recommendedName>
        <fullName evidence="5 11">Nicotinate-nucleotide--dimethylbenzimidazole phosphoribosyltransferase</fullName>
        <shortName evidence="11">NN:DBI PRT</shortName>
        <ecNumber evidence="4 11">2.4.2.21</ecNumber>
    </recommendedName>
    <alternativeName>
        <fullName evidence="9 11">N(1)-alpha-phosphoribosyltransferase</fullName>
    </alternativeName>
</protein>
<dbReference type="Pfam" id="PF02277">
    <property type="entry name" value="DBI_PRT"/>
    <property type="match status" value="1"/>
</dbReference>
<dbReference type="GO" id="GO:0009236">
    <property type="term" value="P:cobalamin biosynthetic process"/>
    <property type="evidence" value="ECO:0007669"/>
    <property type="project" value="UniProtKB-UniRule"/>
</dbReference>
<comment type="function">
    <text evidence="1 11">Catalyzes the synthesis of alpha-ribazole-5'-phosphate from nicotinate mononucleotide (NAMN) and 5,6-dimethylbenzimidazole (DMB).</text>
</comment>
<dbReference type="EMBL" id="WBXO01000001">
    <property type="protein sequence ID" value="KAB2954191.1"/>
    <property type="molecule type" value="Genomic_DNA"/>
</dbReference>
<dbReference type="PANTHER" id="PTHR43463:SF1">
    <property type="entry name" value="NICOTINATE-NUCLEOTIDE--DIMETHYLBENZIMIDAZOLE PHOSPHORIBOSYLTRANSFERASE"/>
    <property type="match status" value="1"/>
</dbReference>
<dbReference type="InterPro" id="IPR023195">
    <property type="entry name" value="Nict_dMeBzImd_PRibTrfase_N"/>
</dbReference>
<dbReference type="CDD" id="cd02439">
    <property type="entry name" value="DMB-PRT_CobT"/>
    <property type="match status" value="1"/>
</dbReference>
<evidence type="ECO:0000256" key="9">
    <source>
        <dbReference type="ARBA" id="ARBA00030686"/>
    </source>
</evidence>
<evidence type="ECO:0000313" key="12">
    <source>
        <dbReference type="EMBL" id="KAB2954191.1"/>
    </source>
</evidence>
<evidence type="ECO:0000256" key="2">
    <source>
        <dbReference type="ARBA" id="ARBA00005049"/>
    </source>
</evidence>
<evidence type="ECO:0000313" key="13">
    <source>
        <dbReference type="Proteomes" id="UP000468766"/>
    </source>
</evidence>
<keyword evidence="7 11" id="KW-0328">Glycosyltransferase</keyword>
<dbReference type="NCBIfam" id="TIGR03160">
    <property type="entry name" value="cobT_DBIPRT"/>
    <property type="match status" value="1"/>
</dbReference>
<dbReference type="FunFam" id="3.40.50.10210:FF:000001">
    <property type="entry name" value="Nicotinate-nucleotide--dimethylbenzimidazole phosphoribosyltransferase"/>
    <property type="match status" value="1"/>
</dbReference>
<comment type="caution">
    <text evidence="12">The sequence shown here is derived from an EMBL/GenBank/DDBJ whole genome shotgun (WGS) entry which is preliminary data.</text>
</comment>
<reference evidence="12 13" key="1">
    <citation type="submission" date="2019-10" db="EMBL/GenBank/DDBJ databases">
        <title>Whole-genome sequence of the extremophile Heliorestis acidaminivorans DSM 24790.</title>
        <authorList>
            <person name="Kyndt J.A."/>
            <person name="Meyer T.E."/>
        </authorList>
    </citation>
    <scope>NUCLEOTIDE SEQUENCE [LARGE SCALE GENOMIC DNA]</scope>
    <source>
        <strain evidence="12 13">DSM 24790</strain>
    </source>
</reference>
<dbReference type="EC" id="2.4.2.21" evidence="4 11"/>
<dbReference type="InterPro" id="IPR036087">
    <property type="entry name" value="Nict_dMeBzImd_PRibTrfase_sf"/>
</dbReference>
<dbReference type="AlphaFoldDB" id="A0A6I0F2H3"/>
<accession>A0A6I0F2H3</accession>
<dbReference type="PANTHER" id="PTHR43463">
    <property type="entry name" value="NICOTINATE-NUCLEOTIDE--DIMETHYLBENZIMIDAZOLE PHOSPHORIBOSYLTRANSFERASE"/>
    <property type="match status" value="1"/>
</dbReference>
<keyword evidence="13" id="KW-1185">Reference proteome</keyword>
<evidence type="ECO:0000256" key="3">
    <source>
        <dbReference type="ARBA" id="ARBA00007110"/>
    </source>
</evidence>
<gene>
    <name evidence="11 12" type="primary">cobT</name>
    <name evidence="12" type="ORF">F9B85_00360</name>
</gene>
<name>A0A6I0F2H3_9FIRM</name>
<dbReference type="RefSeq" id="WP_151617637.1">
    <property type="nucleotide sequence ID" value="NZ_WBXO01000001.1"/>
</dbReference>
<evidence type="ECO:0000256" key="5">
    <source>
        <dbReference type="ARBA" id="ARBA00015486"/>
    </source>
</evidence>
<dbReference type="GO" id="GO:0008939">
    <property type="term" value="F:nicotinate-nucleotide-dimethylbenzimidazole phosphoribosyltransferase activity"/>
    <property type="evidence" value="ECO:0007669"/>
    <property type="project" value="UniProtKB-UniRule"/>
</dbReference>
<keyword evidence="8 11" id="KW-0808">Transferase</keyword>
<dbReference type="OrthoDB" id="9781491at2"/>
<dbReference type="HAMAP" id="MF_00230">
    <property type="entry name" value="CobT"/>
    <property type="match status" value="1"/>
</dbReference>
<comment type="pathway">
    <text evidence="2 11">Nucleoside biosynthesis; alpha-ribazole biosynthesis; alpha-ribazole from 5,6-dimethylbenzimidazole: step 1/2.</text>
</comment>
<dbReference type="NCBIfam" id="NF000996">
    <property type="entry name" value="PRK00105.1"/>
    <property type="match status" value="1"/>
</dbReference>
<proteinExistence type="inferred from homology"/>
<feature type="active site" description="Proton acceptor" evidence="11">
    <location>
        <position position="318"/>
    </location>
</feature>
<keyword evidence="6 11" id="KW-0169">Cobalamin biosynthesis</keyword>
<sequence length="352" mass="37106">MSLTEIIGKIKPIDQEILDATQEHLNSLTKPLGSLGVLEDIGKQVAAIYGVFKPELTKKKVVIMAGDHGVAEEDVSCFPQEVTYQMVRNFINGGAGINVLARHAGAEIVCVDIGVKVDMHDLPDLVNKKVAYGTQNMTKGPAMTRSEAEQAIMVGVEIVKDLVEKEGITLVAPGDMGIANTTSSSAIIAALSGLSVDKVVGRGSGIDNERLKIKIKAIEKALTVNKPDKQDGLDILAKVGGLEIAGMTGVILGAAAYRIPVIIDGFNSTAAALIAATIAPLSRQYMIGSHLSAEPGHKYMLAYLELQPMLTMNLRLGEATGSALVMSMVDAAIKILREMATFEEAGVASGNS</sequence>
<dbReference type="Gene3D" id="1.10.1610.10">
    <property type="match status" value="1"/>
</dbReference>
<dbReference type="Gene3D" id="3.40.50.10210">
    <property type="match status" value="1"/>
</dbReference>
<evidence type="ECO:0000256" key="10">
    <source>
        <dbReference type="ARBA" id="ARBA00047340"/>
    </source>
</evidence>
<dbReference type="SUPFAM" id="SSF52733">
    <property type="entry name" value="Nicotinate mononucleotide:5,6-dimethylbenzimidazole phosphoribosyltransferase (CobT)"/>
    <property type="match status" value="1"/>
</dbReference>
<comment type="similarity">
    <text evidence="3 11">Belongs to the CobT family.</text>
</comment>
<evidence type="ECO:0000256" key="8">
    <source>
        <dbReference type="ARBA" id="ARBA00022679"/>
    </source>
</evidence>
<evidence type="ECO:0000256" key="6">
    <source>
        <dbReference type="ARBA" id="ARBA00022573"/>
    </source>
</evidence>